<feature type="domain" description="DNA topoisomerase type IA zn finger" evidence="1">
    <location>
        <begin position="151"/>
        <end position="181"/>
    </location>
</feature>
<comment type="caution">
    <text evidence="2">The sequence shown here is derived from an EMBL/GenBank/DDBJ whole genome shotgun (WGS) entry which is preliminary data.</text>
</comment>
<feature type="domain" description="DNA topoisomerase type IA zn finger" evidence="1">
    <location>
        <begin position="68"/>
        <end position="98"/>
    </location>
</feature>
<sequence>MSRRDDTLFELAESNNSEPCPRCQGSLVIKHIGQNSFWGCKSYPQCTYTRSLHEEEAFSPEPLPDSFCPLCEKPLLLKKGRYGFFIGCSGFPLCDYMADPEPDPESPLCDCPQCGKGQLVERTNKFGKHFYPCNRYPSCKFALNQKPVAQPCPDCGYPVLVEKASAAGKRLSCPQKTCDYKSKPL</sequence>
<accession>A0A432WJ10</accession>
<keyword evidence="3" id="KW-1185">Reference proteome</keyword>
<dbReference type="GO" id="GO:0005694">
    <property type="term" value="C:chromosome"/>
    <property type="evidence" value="ECO:0007669"/>
    <property type="project" value="InterPro"/>
</dbReference>
<evidence type="ECO:0000259" key="1">
    <source>
        <dbReference type="Pfam" id="PF01396"/>
    </source>
</evidence>
<protein>
    <recommendedName>
        <fullName evidence="1">DNA topoisomerase type IA zn finger domain-containing protein</fullName>
    </recommendedName>
</protein>
<name>A0A432WJ10_9GAMM</name>
<dbReference type="Proteomes" id="UP000287823">
    <property type="component" value="Unassembled WGS sequence"/>
</dbReference>
<reference evidence="2 3" key="1">
    <citation type="journal article" date="2011" name="Front. Microbiol.">
        <title>Genomic signatures of strain selection and enhancement in Bacillus atrophaeus var. globigii, a historical biowarfare simulant.</title>
        <authorList>
            <person name="Gibbons H.S."/>
            <person name="Broomall S.M."/>
            <person name="McNew L.A."/>
            <person name="Daligault H."/>
            <person name="Chapman C."/>
            <person name="Bruce D."/>
            <person name="Karavis M."/>
            <person name="Krepps M."/>
            <person name="McGregor P.A."/>
            <person name="Hong C."/>
            <person name="Park K.H."/>
            <person name="Akmal A."/>
            <person name="Feldman A."/>
            <person name="Lin J.S."/>
            <person name="Chang W.E."/>
            <person name="Higgs B.W."/>
            <person name="Demirev P."/>
            <person name="Lindquist J."/>
            <person name="Liem A."/>
            <person name="Fochler E."/>
            <person name="Read T.D."/>
            <person name="Tapia R."/>
            <person name="Johnson S."/>
            <person name="Bishop-Lilly K.A."/>
            <person name="Detter C."/>
            <person name="Han C."/>
            <person name="Sozhamannan S."/>
            <person name="Rosenzweig C.N."/>
            <person name="Skowronski E.W."/>
        </authorList>
    </citation>
    <scope>NUCLEOTIDE SEQUENCE [LARGE SCALE GENOMIC DNA]</scope>
    <source>
        <strain evidence="2 3">Y4G10-17</strain>
    </source>
</reference>
<dbReference type="Gene3D" id="3.30.65.10">
    <property type="entry name" value="Bacterial Topoisomerase I, domain 1"/>
    <property type="match status" value="3"/>
</dbReference>
<dbReference type="Pfam" id="PF01396">
    <property type="entry name" value="Zn_ribbon_Top1"/>
    <property type="match status" value="4"/>
</dbReference>
<dbReference type="RefSeq" id="WP_126798255.1">
    <property type="nucleotide sequence ID" value="NZ_PIPO01000002.1"/>
</dbReference>
<feature type="domain" description="DNA topoisomerase type IA zn finger" evidence="1">
    <location>
        <begin position="19"/>
        <end position="53"/>
    </location>
</feature>
<organism evidence="2 3">
    <name type="scientific">Aliidiomarina soli</name>
    <dbReference type="NCBI Taxonomy" id="1928574"/>
    <lineage>
        <taxon>Bacteria</taxon>
        <taxon>Pseudomonadati</taxon>
        <taxon>Pseudomonadota</taxon>
        <taxon>Gammaproteobacteria</taxon>
        <taxon>Alteromonadales</taxon>
        <taxon>Idiomarinaceae</taxon>
        <taxon>Aliidiomarina</taxon>
    </lineage>
</organism>
<evidence type="ECO:0000313" key="3">
    <source>
        <dbReference type="Proteomes" id="UP000287823"/>
    </source>
</evidence>
<dbReference type="GO" id="GO:0006265">
    <property type="term" value="P:DNA topological change"/>
    <property type="evidence" value="ECO:0007669"/>
    <property type="project" value="InterPro"/>
</dbReference>
<proteinExistence type="predicted"/>
<dbReference type="AlphaFoldDB" id="A0A432WJ10"/>
<dbReference type="InterPro" id="IPR013498">
    <property type="entry name" value="Topo_IA_Znf"/>
</dbReference>
<dbReference type="GO" id="GO:0003916">
    <property type="term" value="F:DNA topoisomerase activity"/>
    <property type="evidence" value="ECO:0007669"/>
    <property type="project" value="InterPro"/>
</dbReference>
<dbReference type="EMBL" id="PIPO01000002">
    <property type="protein sequence ID" value="RUO33687.1"/>
    <property type="molecule type" value="Genomic_DNA"/>
</dbReference>
<feature type="domain" description="DNA topoisomerase type IA zn finger" evidence="1">
    <location>
        <begin position="110"/>
        <end position="147"/>
    </location>
</feature>
<gene>
    <name evidence="2" type="ORF">CWE14_04270</name>
</gene>
<dbReference type="SUPFAM" id="SSF57783">
    <property type="entry name" value="Zinc beta-ribbon"/>
    <property type="match status" value="2"/>
</dbReference>
<evidence type="ECO:0000313" key="2">
    <source>
        <dbReference type="EMBL" id="RUO33687.1"/>
    </source>
</evidence>
<dbReference type="GO" id="GO:0003677">
    <property type="term" value="F:DNA binding"/>
    <property type="evidence" value="ECO:0007669"/>
    <property type="project" value="InterPro"/>
</dbReference>